<evidence type="ECO:0000313" key="2">
    <source>
        <dbReference type="EMBL" id="GAA4712506.1"/>
    </source>
</evidence>
<sequence>MSATSFPVGGGWVGIGSGLSVRIDLDGDGSGELPEVLEVPEQADSATRRSPTATAAFRRGLVTFIGVLTPPSSRTSDRDVLRSR</sequence>
<proteinExistence type="predicted"/>
<reference evidence="3" key="1">
    <citation type="journal article" date="2019" name="Int. J. Syst. Evol. Microbiol.">
        <title>The Global Catalogue of Microorganisms (GCM) 10K type strain sequencing project: providing services to taxonomists for standard genome sequencing and annotation.</title>
        <authorList>
            <consortium name="The Broad Institute Genomics Platform"/>
            <consortium name="The Broad Institute Genome Sequencing Center for Infectious Disease"/>
            <person name="Wu L."/>
            <person name="Ma J."/>
        </authorList>
    </citation>
    <scope>NUCLEOTIDE SEQUENCE [LARGE SCALE GENOMIC DNA]</scope>
    <source>
        <strain evidence="3">JCM 18531</strain>
    </source>
</reference>
<gene>
    <name evidence="2" type="ORF">GCM10023349_34470</name>
</gene>
<evidence type="ECO:0000256" key="1">
    <source>
        <dbReference type="SAM" id="MobiDB-lite"/>
    </source>
</evidence>
<comment type="caution">
    <text evidence="2">The sequence shown here is derived from an EMBL/GenBank/DDBJ whole genome shotgun (WGS) entry which is preliminary data.</text>
</comment>
<feature type="region of interest" description="Disordered" evidence="1">
    <location>
        <begin position="24"/>
        <end position="52"/>
    </location>
</feature>
<keyword evidence="3" id="KW-1185">Reference proteome</keyword>
<protein>
    <submittedName>
        <fullName evidence="2">Uncharacterized protein</fullName>
    </submittedName>
</protein>
<dbReference type="RefSeq" id="WP_345522643.1">
    <property type="nucleotide sequence ID" value="NZ_BAABKM010000002.1"/>
</dbReference>
<organism evidence="2 3">
    <name type="scientific">Nocardioides conyzicola</name>
    <dbReference type="NCBI Taxonomy" id="1651781"/>
    <lineage>
        <taxon>Bacteria</taxon>
        <taxon>Bacillati</taxon>
        <taxon>Actinomycetota</taxon>
        <taxon>Actinomycetes</taxon>
        <taxon>Propionibacteriales</taxon>
        <taxon>Nocardioidaceae</taxon>
        <taxon>Nocardioides</taxon>
    </lineage>
</organism>
<accession>A0ABP8XSE6</accession>
<name>A0ABP8XSE6_9ACTN</name>
<dbReference type="EMBL" id="BAABKM010000002">
    <property type="protein sequence ID" value="GAA4712506.1"/>
    <property type="molecule type" value="Genomic_DNA"/>
</dbReference>
<evidence type="ECO:0000313" key="3">
    <source>
        <dbReference type="Proteomes" id="UP001499974"/>
    </source>
</evidence>
<dbReference type="Proteomes" id="UP001499974">
    <property type="component" value="Unassembled WGS sequence"/>
</dbReference>